<protein>
    <submittedName>
        <fullName evidence="3">High-affinity nickel-transporter</fullName>
    </submittedName>
</protein>
<evidence type="ECO:0000256" key="1">
    <source>
        <dbReference type="SAM" id="Phobius"/>
    </source>
</evidence>
<feature type="transmembrane region" description="Helical" evidence="1">
    <location>
        <begin position="182"/>
        <end position="208"/>
    </location>
</feature>
<feature type="transmembrane region" description="Helical" evidence="1">
    <location>
        <begin position="64"/>
        <end position="89"/>
    </location>
</feature>
<dbReference type="Proteomes" id="UP000655759">
    <property type="component" value="Unassembled WGS sequence"/>
</dbReference>
<gene>
    <name evidence="3" type="ORF">NUZ5A_50082</name>
</gene>
<feature type="transmembrane region" description="Helical" evidence="1">
    <location>
        <begin position="95"/>
        <end position="116"/>
    </location>
</feature>
<dbReference type="PANTHER" id="PTHR33876">
    <property type="entry name" value="UNNAMED PRODUCT"/>
    <property type="match status" value="1"/>
</dbReference>
<feature type="domain" description="Urease accessory protein UreH-like transmembrane" evidence="2">
    <location>
        <begin position="72"/>
        <end position="228"/>
    </location>
</feature>
<organism evidence="3 4">
    <name type="scientific">Candidatus Nitrosotenuis uzonensis</name>
    <dbReference type="NCBI Taxonomy" id="1407055"/>
    <lineage>
        <taxon>Archaea</taxon>
        <taxon>Nitrososphaerota</taxon>
        <taxon>Candidatus Nitrosotenuis</taxon>
    </lineage>
</organism>
<comment type="caution">
    <text evidence="3">The sequence shown here is derived from an EMBL/GenBank/DDBJ whole genome shotgun (WGS) entry which is preliminary data.</text>
</comment>
<keyword evidence="1" id="KW-1133">Transmembrane helix</keyword>
<reference evidence="3" key="1">
    <citation type="submission" date="2021-02" db="EMBL/GenBank/DDBJ databases">
        <authorList>
            <person name="Han P."/>
        </authorList>
    </citation>
    <scope>NUCLEOTIDE SEQUENCE</scope>
    <source>
        <strain evidence="3">Candidatus Nitrosotenuis uzonensis 5A</strain>
    </source>
</reference>
<feature type="transmembrane region" description="Helical" evidence="1">
    <location>
        <begin position="220"/>
        <end position="243"/>
    </location>
</feature>
<accession>A0A812F0K4</accession>
<keyword evidence="1" id="KW-0812">Transmembrane</keyword>
<keyword evidence="1" id="KW-0472">Membrane</keyword>
<evidence type="ECO:0000259" key="2">
    <source>
        <dbReference type="Pfam" id="PF13386"/>
    </source>
</evidence>
<proteinExistence type="predicted"/>
<sequence>MEEILTQIGELSPVLIMGLGLAIGLEHAFEPDHVAAVGTQVSKGRFAQKTTKQIIKSGAIKSSILGAMWGAGHTTTLVLVGLLVYALAINIEQQVFSGLEFTVGIMLVILAITTMLNKKFRFKHRHPHQHKDGTIHYDAHDHLDVNHRHGHKSYLIGCIHGLAGSGSLVVITAATLNNTAMVISFILIFGIGSIIGMALVSGILGLPFALSSKAERIHRILRYAAGAFSLLIGINILYSVGIVDNLFGL</sequence>
<evidence type="ECO:0000313" key="4">
    <source>
        <dbReference type="Proteomes" id="UP000655759"/>
    </source>
</evidence>
<dbReference type="PANTHER" id="PTHR33876:SF4">
    <property type="entry name" value="CHLOROPLAST PROTEIN FOR GROWTH AND FERTILITY 2"/>
    <property type="match status" value="1"/>
</dbReference>
<feature type="transmembrane region" description="Helical" evidence="1">
    <location>
        <begin position="154"/>
        <end position="176"/>
    </location>
</feature>
<dbReference type="InterPro" id="IPR052776">
    <property type="entry name" value="Chloro_ReproSupport/MetalTrans"/>
</dbReference>
<dbReference type="AlphaFoldDB" id="A0A812F0K4"/>
<dbReference type="EMBL" id="CAJNAQ010000005">
    <property type="protein sequence ID" value="CAE6492825.1"/>
    <property type="molecule type" value="Genomic_DNA"/>
</dbReference>
<evidence type="ECO:0000313" key="3">
    <source>
        <dbReference type="EMBL" id="CAE6492825.1"/>
    </source>
</evidence>
<dbReference type="Pfam" id="PF13386">
    <property type="entry name" value="DsbD_2"/>
    <property type="match status" value="1"/>
</dbReference>
<name>A0A812F0K4_9ARCH</name>
<dbReference type="RefSeq" id="WP_239654893.1">
    <property type="nucleotide sequence ID" value="NZ_CAJNAQ010000005.1"/>
</dbReference>
<dbReference type="InterPro" id="IPR039447">
    <property type="entry name" value="UreH-like_TM_dom"/>
</dbReference>